<dbReference type="InterPro" id="IPR024747">
    <property type="entry name" value="Pyridox_Oxase-rel"/>
</dbReference>
<dbReference type="SUPFAM" id="SSF50475">
    <property type="entry name" value="FMN-binding split barrel"/>
    <property type="match status" value="1"/>
</dbReference>
<dbReference type="Gene3D" id="2.30.110.10">
    <property type="entry name" value="Electron Transport, Fmn-binding Protein, Chain A"/>
    <property type="match status" value="1"/>
</dbReference>
<evidence type="ECO:0000313" key="2">
    <source>
        <dbReference type="Proteomes" id="UP000062833"/>
    </source>
</evidence>
<dbReference type="EMBL" id="CP012677">
    <property type="protein sequence ID" value="ALE91992.1"/>
    <property type="molecule type" value="Genomic_DNA"/>
</dbReference>
<dbReference type="Proteomes" id="UP000062833">
    <property type="component" value="Chromosome"/>
</dbReference>
<name>A0A0M4QF15_9MICC</name>
<dbReference type="PATRIC" id="fig|656366.3.peg.1286"/>
<dbReference type="Pfam" id="PF12900">
    <property type="entry name" value="Pyridox_ox_2"/>
    <property type="match status" value="1"/>
</dbReference>
<keyword evidence="2" id="KW-1185">Reference proteome</keyword>
<gene>
    <name evidence="1" type="ORF">AOC05_06030</name>
</gene>
<dbReference type="OrthoDB" id="7062584at2"/>
<proteinExistence type="predicted"/>
<dbReference type="InterPro" id="IPR012349">
    <property type="entry name" value="Split_barrel_FMN-bd"/>
</dbReference>
<evidence type="ECO:0000313" key="1">
    <source>
        <dbReference type="EMBL" id="ALE91992.1"/>
    </source>
</evidence>
<dbReference type="AlphaFoldDB" id="A0A0M4QF15"/>
<dbReference type="RefSeq" id="WP_062006457.1">
    <property type="nucleotide sequence ID" value="NZ_CP012677.1"/>
</dbReference>
<reference evidence="2" key="1">
    <citation type="submission" date="2015-09" db="EMBL/GenBank/DDBJ databases">
        <title>Complete genome of Arthrobacter alpinus strain R3.8.</title>
        <authorList>
            <person name="See-Too W.S."/>
            <person name="Chan K.G."/>
        </authorList>
    </citation>
    <scope>NUCLEOTIDE SEQUENCE [LARGE SCALE GENOMIC DNA]</scope>
    <source>
        <strain evidence="2">R3.8</strain>
    </source>
</reference>
<protein>
    <submittedName>
        <fullName evidence="1">Flavin-nucleotide-binding protein</fullName>
    </submittedName>
</protein>
<sequence>MTNTPEPAGTTNLAPHECWQLLRTVSLGRLAVWVVDHPDIFPINFTGDHGTLVFRTGEGTKLTSALAAFPVALEADGVDSATGIAWSVVAKGAASAIEAIGDVLDSAGLPLFPWQPGRKDHFVRITPTSVTGRRFKVTEPKTWWDPSSKNPHTATE</sequence>
<organism evidence="1 2">
    <name type="scientific">Arthrobacter alpinus</name>
    <dbReference type="NCBI Taxonomy" id="656366"/>
    <lineage>
        <taxon>Bacteria</taxon>
        <taxon>Bacillati</taxon>
        <taxon>Actinomycetota</taxon>
        <taxon>Actinomycetes</taxon>
        <taxon>Micrococcales</taxon>
        <taxon>Micrococcaceae</taxon>
        <taxon>Arthrobacter</taxon>
    </lineage>
</organism>
<dbReference type="KEGG" id="aaq:AOC05_06030"/>
<accession>A0A0M4QF15</accession>